<evidence type="ECO:0000256" key="4">
    <source>
        <dbReference type="ARBA" id="ARBA00035223"/>
    </source>
</evidence>
<dbReference type="FunFam" id="3.30.390.110:FF:000002">
    <property type="entry name" value="60S ribosomal protein L28"/>
    <property type="match status" value="1"/>
</dbReference>
<accession>A0A1J1I833</accession>
<evidence type="ECO:0000256" key="2">
    <source>
        <dbReference type="ARBA" id="ARBA00022980"/>
    </source>
</evidence>
<dbReference type="Proteomes" id="UP000183832">
    <property type="component" value="Unassembled WGS sequence"/>
</dbReference>
<dbReference type="InterPro" id="IPR029004">
    <property type="entry name" value="Ribosomal_eL28/Mak16"/>
</dbReference>
<comment type="similarity">
    <text evidence="1">Belongs to the eukaryotic ribosomal protein eL28 family.</text>
</comment>
<evidence type="ECO:0000256" key="3">
    <source>
        <dbReference type="ARBA" id="ARBA00023274"/>
    </source>
</evidence>
<dbReference type="GO" id="GO:0003735">
    <property type="term" value="F:structural constituent of ribosome"/>
    <property type="evidence" value="ECO:0007669"/>
    <property type="project" value="InterPro"/>
</dbReference>
<evidence type="ECO:0000313" key="9">
    <source>
        <dbReference type="Proteomes" id="UP000183832"/>
    </source>
</evidence>
<feature type="domain" description="Ribosomal eL28/Mak16" evidence="7">
    <location>
        <begin position="6"/>
        <end position="123"/>
    </location>
</feature>
<evidence type="ECO:0000256" key="1">
    <source>
        <dbReference type="ARBA" id="ARBA00007926"/>
    </source>
</evidence>
<feature type="compositionally biased region" description="Basic residues" evidence="6">
    <location>
        <begin position="124"/>
        <end position="140"/>
    </location>
</feature>
<protein>
    <recommendedName>
        <fullName evidence="4">Large ribosomal subunit protein eL28</fullName>
    </recommendedName>
    <alternativeName>
        <fullName evidence="5">60S ribosomal protein L28</fullName>
    </alternativeName>
</protein>
<evidence type="ECO:0000256" key="5">
    <source>
        <dbReference type="ARBA" id="ARBA00035330"/>
    </source>
</evidence>
<dbReference type="AlphaFoldDB" id="A0A1J1I833"/>
<keyword evidence="9" id="KW-1185">Reference proteome</keyword>
<keyword evidence="2" id="KW-0689">Ribosomal protein</keyword>
<keyword evidence="3" id="KW-0687">Ribonucleoprotein</keyword>
<dbReference type="Pfam" id="PF01778">
    <property type="entry name" value="Ribosomal_L28e"/>
    <property type="match status" value="1"/>
</dbReference>
<dbReference type="InterPro" id="IPR002672">
    <property type="entry name" value="Ribosomal_eL28"/>
</dbReference>
<evidence type="ECO:0000259" key="7">
    <source>
        <dbReference type="Pfam" id="PF01778"/>
    </source>
</evidence>
<dbReference type="GO" id="GO:1990904">
    <property type="term" value="C:ribonucleoprotein complex"/>
    <property type="evidence" value="ECO:0007669"/>
    <property type="project" value="UniProtKB-KW"/>
</dbReference>
<proteinExistence type="inferred from homology"/>
<dbReference type="Gene3D" id="3.30.390.110">
    <property type="match status" value="1"/>
</dbReference>
<dbReference type="STRING" id="568069.A0A1J1I833"/>
<evidence type="ECO:0000256" key="6">
    <source>
        <dbReference type="SAM" id="MobiDB-lite"/>
    </source>
</evidence>
<evidence type="ECO:0000313" key="8">
    <source>
        <dbReference type="EMBL" id="CRK96355.1"/>
    </source>
</evidence>
<organism evidence="8 9">
    <name type="scientific">Clunio marinus</name>
    <dbReference type="NCBI Taxonomy" id="568069"/>
    <lineage>
        <taxon>Eukaryota</taxon>
        <taxon>Metazoa</taxon>
        <taxon>Ecdysozoa</taxon>
        <taxon>Arthropoda</taxon>
        <taxon>Hexapoda</taxon>
        <taxon>Insecta</taxon>
        <taxon>Pterygota</taxon>
        <taxon>Neoptera</taxon>
        <taxon>Endopterygota</taxon>
        <taxon>Diptera</taxon>
        <taxon>Nematocera</taxon>
        <taxon>Chironomoidea</taxon>
        <taxon>Chironomidae</taxon>
        <taxon>Clunio</taxon>
    </lineage>
</organism>
<reference evidence="8 9" key="1">
    <citation type="submission" date="2015-04" db="EMBL/GenBank/DDBJ databases">
        <authorList>
            <person name="Syromyatnikov M.Y."/>
            <person name="Popov V.N."/>
        </authorList>
    </citation>
    <scope>NUCLEOTIDE SEQUENCE [LARGE SCALE GENOMIC DNA]</scope>
</reference>
<dbReference type="EMBL" id="CVRI01000043">
    <property type="protein sequence ID" value="CRK96355.1"/>
    <property type="molecule type" value="Genomic_DNA"/>
</dbReference>
<feature type="region of interest" description="Disordered" evidence="6">
    <location>
        <begin position="118"/>
        <end position="140"/>
    </location>
</feature>
<dbReference type="GO" id="GO:0005840">
    <property type="term" value="C:ribosome"/>
    <property type="evidence" value="ECO:0007669"/>
    <property type="project" value="UniProtKB-KW"/>
</dbReference>
<gene>
    <name evidence="8" type="ORF">CLUMA_CG009772</name>
</gene>
<dbReference type="PANTHER" id="PTHR10544">
    <property type="entry name" value="60S RIBOSOMAL PROTEIN L28"/>
    <property type="match status" value="1"/>
</dbReference>
<name>A0A1J1I833_9DIPT</name>
<dbReference type="OrthoDB" id="338850at2759"/>
<dbReference type="GO" id="GO:0006412">
    <property type="term" value="P:translation"/>
    <property type="evidence" value="ECO:0007669"/>
    <property type="project" value="InterPro"/>
</dbReference>
<sequence>MASSHLNWLIVRDHNSFLIKQRNLRKPFSKEANNLMNVSTFRYSGLVHTKSLGVVPSVDKKGVILVYKKAKKANKPAESTGRITFKSGQKRTLKKIKNVIKSQKYRPDLQQAALRRASAIYRSQKTKPTKKTKGAAKKAE</sequence>